<name>A0A193FL17_9BORD</name>
<dbReference type="OrthoDB" id="8678477at2"/>
<dbReference type="STRING" id="463025.BAU08_21595"/>
<proteinExistence type="inferred from homology"/>
<dbReference type="Pfam" id="PF03401">
    <property type="entry name" value="TctC"/>
    <property type="match status" value="1"/>
</dbReference>
<protein>
    <submittedName>
        <fullName evidence="4">Tat pathway signal protein</fullName>
    </submittedName>
</protein>
<dbReference type="RefSeq" id="WP_066354912.1">
    <property type="nucleotide sequence ID" value="NZ_CBCSFJ010000024.1"/>
</dbReference>
<evidence type="ECO:0000313" key="5">
    <source>
        <dbReference type="Proteomes" id="UP000091897"/>
    </source>
</evidence>
<gene>
    <name evidence="3" type="ORF">BAU06_21060</name>
    <name evidence="4" type="ORF">BAU08_21595</name>
</gene>
<evidence type="ECO:0000256" key="2">
    <source>
        <dbReference type="SAM" id="SignalP"/>
    </source>
</evidence>
<dbReference type="InterPro" id="IPR042100">
    <property type="entry name" value="Bug_dom1"/>
</dbReference>
<sequence>MGSTFKAAAAALALCAATVCQAQDNWPAKPITMIVPFPPGGVADTVARPVADAMSRSLKQSVVVENRAGAGGGLGMGVVARAEPDGYTVLMALSSISIIPEADRILGRAPMYQLNQFKPIARFTADPTVLVVRADSPWKTAREFIDDLKRPDATPVSYGSSGNYGTMHVPMEMLHSAAGIKVLHVPYGGAGPAIVALLGGQVQAVSTGPASVLQYIQAGKVRALATWGETRLAALPDVPTLKELGYDVTFAQWSGLFVPAATPEPIVRKLRAAAEAAAKDPKVRDTIQQAGSPILYLDAADFQAYWDADAAKMREAVRKIGKVE</sequence>
<comment type="similarity">
    <text evidence="1">Belongs to the UPF0065 (bug) family.</text>
</comment>
<dbReference type="KEGG" id="bbro:BAU06_21060"/>
<dbReference type="Proteomes" id="UP000092213">
    <property type="component" value="Chromosome"/>
</dbReference>
<accession>A0A193FL17</accession>
<dbReference type="CDD" id="cd07012">
    <property type="entry name" value="PBP2_Bug_TTT"/>
    <property type="match status" value="1"/>
</dbReference>
<reference evidence="5 6" key="1">
    <citation type="submission" date="2016-06" db="EMBL/GenBank/DDBJ databases">
        <title>Complete genome sequences of Bordetella bronchialis and Bordetella flabilis.</title>
        <authorList>
            <person name="LiPuma J.J."/>
            <person name="Spilker T."/>
        </authorList>
    </citation>
    <scope>NUCLEOTIDE SEQUENCE [LARGE SCALE GENOMIC DNA]</scope>
    <source>
        <strain evidence="4 6">AU17976</strain>
        <strain evidence="3 5">AU3182</strain>
    </source>
</reference>
<evidence type="ECO:0000256" key="1">
    <source>
        <dbReference type="ARBA" id="ARBA00006987"/>
    </source>
</evidence>
<keyword evidence="5" id="KW-1185">Reference proteome</keyword>
<dbReference type="EMBL" id="CP016171">
    <property type="protein sequence ID" value="ANN73599.1"/>
    <property type="molecule type" value="Genomic_DNA"/>
</dbReference>
<dbReference type="Gene3D" id="3.40.190.150">
    <property type="entry name" value="Bordetella uptake gene, domain 1"/>
    <property type="match status" value="1"/>
</dbReference>
<evidence type="ECO:0000313" key="6">
    <source>
        <dbReference type="Proteomes" id="UP000092213"/>
    </source>
</evidence>
<dbReference type="PANTHER" id="PTHR42928">
    <property type="entry name" value="TRICARBOXYLATE-BINDING PROTEIN"/>
    <property type="match status" value="1"/>
</dbReference>
<evidence type="ECO:0000313" key="4">
    <source>
        <dbReference type="EMBL" id="ANN73599.1"/>
    </source>
</evidence>
<feature type="signal peptide" evidence="2">
    <location>
        <begin position="1"/>
        <end position="22"/>
    </location>
</feature>
<feature type="chain" id="PRO_5008258198" evidence="2">
    <location>
        <begin position="23"/>
        <end position="324"/>
    </location>
</feature>
<dbReference type="PIRSF" id="PIRSF017082">
    <property type="entry name" value="YflP"/>
    <property type="match status" value="1"/>
</dbReference>
<dbReference type="Gene3D" id="3.40.190.10">
    <property type="entry name" value="Periplasmic binding protein-like II"/>
    <property type="match status" value="1"/>
</dbReference>
<dbReference type="InterPro" id="IPR005064">
    <property type="entry name" value="BUG"/>
</dbReference>
<organism evidence="4 6">
    <name type="scientific">Bordetella bronchialis</name>
    <dbReference type="NCBI Taxonomy" id="463025"/>
    <lineage>
        <taxon>Bacteria</taxon>
        <taxon>Pseudomonadati</taxon>
        <taxon>Pseudomonadota</taxon>
        <taxon>Betaproteobacteria</taxon>
        <taxon>Burkholderiales</taxon>
        <taxon>Alcaligenaceae</taxon>
        <taxon>Bordetella</taxon>
    </lineage>
</organism>
<keyword evidence="2" id="KW-0732">Signal</keyword>
<dbReference type="Proteomes" id="UP000091897">
    <property type="component" value="Chromosome"/>
</dbReference>
<dbReference type="SUPFAM" id="SSF53850">
    <property type="entry name" value="Periplasmic binding protein-like II"/>
    <property type="match status" value="1"/>
</dbReference>
<dbReference type="EMBL" id="CP016170">
    <property type="protein sequence ID" value="ANN68457.1"/>
    <property type="molecule type" value="Genomic_DNA"/>
</dbReference>
<dbReference type="AlphaFoldDB" id="A0A193FL17"/>
<evidence type="ECO:0000313" key="3">
    <source>
        <dbReference type="EMBL" id="ANN68457.1"/>
    </source>
</evidence>
<dbReference type="PANTHER" id="PTHR42928:SF5">
    <property type="entry name" value="BLR1237 PROTEIN"/>
    <property type="match status" value="1"/>
</dbReference>